<proteinExistence type="predicted"/>
<dbReference type="Proteomes" id="UP000051952">
    <property type="component" value="Unassembled WGS sequence"/>
</dbReference>
<keyword evidence="2" id="KW-1185">Reference proteome</keyword>
<evidence type="ECO:0000313" key="1">
    <source>
        <dbReference type="EMBL" id="CUG88436.1"/>
    </source>
</evidence>
<sequence>MRAQEEPNEKSNPIDLSSPLLVVMRLAVRCMFTVRKKQQQTNKKVQQLHLWSTRFRIYCAHHVVFSLALSRKATASFAFHVMSCRLSVVACFAIALTVAFLPQHSDATASRNKDLYPRCATTEVSAQAIGGLHFRMQRLSQKTSELVIACIAADVSAIGGTVSDAACTIAHQTDYAYRLFINASFIDPVTNTVRAIQYELKDVMGGSANRIHIRLPAEGTYELMFANQAHSSFEFIVLITLFFLSRCRGRPQRLSRFT</sequence>
<dbReference type="VEuPathDB" id="TriTrypDB:BSAL_01715"/>
<organism evidence="1 2">
    <name type="scientific">Bodo saltans</name>
    <name type="common">Flagellated protozoan</name>
    <dbReference type="NCBI Taxonomy" id="75058"/>
    <lineage>
        <taxon>Eukaryota</taxon>
        <taxon>Discoba</taxon>
        <taxon>Euglenozoa</taxon>
        <taxon>Kinetoplastea</taxon>
        <taxon>Metakinetoplastina</taxon>
        <taxon>Eubodonida</taxon>
        <taxon>Bodonidae</taxon>
        <taxon>Bodo</taxon>
    </lineage>
</organism>
<dbReference type="AlphaFoldDB" id="A0A0S4JAB2"/>
<dbReference type="OrthoDB" id="270523at2759"/>
<protein>
    <submittedName>
        <fullName evidence="1">ABC transporter, putative</fullName>
    </submittedName>
</protein>
<gene>
    <name evidence="1" type="ORF">BSAL_01715</name>
</gene>
<accession>A0A0S4JAB2</accession>
<dbReference type="EMBL" id="CYKH01001643">
    <property type="protein sequence ID" value="CUG88436.1"/>
    <property type="molecule type" value="Genomic_DNA"/>
</dbReference>
<name>A0A0S4JAB2_BODSA</name>
<reference evidence="2" key="1">
    <citation type="submission" date="2015-09" db="EMBL/GenBank/DDBJ databases">
        <authorList>
            <consortium name="Pathogen Informatics"/>
        </authorList>
    </citation>
    <scope>NUCLEOTIDE SEQUENCE [LARGE SCALE GENOMIC DNA]</scope>
    <source>
        <strain evidence="2">Lake Konstanz</strain>
    </source>
</reference>
<evidence type="ECO:0000313" key="2">
    <source>
        <dbReference type="Proteomes" id="UP000051952"/>
    </source>
</evidence>